<evidence type="ECO:0000259" key="2">
    <source>
        <dbReference type="Pfam" id="PF00857"/>
    </source>
</evidence>
<accession>A0A2P1NIW8</accession>
<dbReference type="OrthoDB" id="9781985at2"/>
<organism evidence="3 4">
    <name type="scientific">Pulveribacter suum</name>
    <dbReference type="NCBI Taxonomy" id="2116657"/>
    <lineage>
        <taxon>Bacteria</taxon>
        <taxon>Pseudomonadati</taxon>
        <taxon>Pseudomonadota</taxon>
        <taxon>Betaproteobacteria</taxon>
        <taxon>Burkholderiales</taxon>
        <taxon>Comamonadaceae</taxon>
        <taxon>Pulveribacter</taxon>
    </lineage>
</organism>
<evidence type="ECO:0000256" key="1">
    <source>
        <dbReference type="ARBA" id="ARBA00022801"/>
    </source>
</evidence>
<dbReference type="Proteomes" id="UP000241829">
    <property type="component" value="Chromosome"/>
</dbReference>
<evidence type="ECO:0000313" key="3">
    <source>
        <dbReference type="EMBL" id="AVP57014.1"/>
    </source>
</evidence>
<gene>
    <name evidence="3" type="ORF">C7H73_04630</name>
</gene>
<dbReference type="PANTHER" id="PTHR43540:SF6">
    <property type="entry name" value="ISOCHORISMATASE-LIKE DOMAIN-CONTAINING PROTEIN"/>
    <property type="match status" value="1"/>
</dbReference>
<keyword evidence="1 3" id="KW-0378">Hydrolase</keyword>
<dbReference type="KEGG" id="melm:C7H73_04630"/>
<dbReference type="PANTHER" id="PTHR43540">
    <property type="entry name" value="PEROXYUREIDOACRYLATE/UREIDOACRYLATE AMIDOHYDROLASE-RELATED"/>
    <property type="match status" value="1"/>
</dbReference>
<dbReference type="InterPro" id="IPR036380">
    <property type="entry name" value="Isochorismatase-like_sf"/>
</dbReference>
<dbReference type="GO" id="GO:0016787">
    <property type="term" value="F:hydrolase activity"/>
    <property type="evidence" value="ECO:0007669"/>
    <property type="project" value="UniProtKB-KW"/>
</dbReference>
<dbReference type="EMBL" id="CP027792">
    <property type="protein sequence ID" value="AVP57014.1"/>
    <property type="molecule type" value="Genomic_DNA"/>
</dbReference>
<dbReference type="Pfam" id="PF00857">
    <property type="entry name" value="Isochorismatase"/>
    <property type="match status" value="1"/>
</dbReference>
<dbReference type="InterPro" id="IPR050272">
    <property type="entry name" value="Isochorismatase-like_hydrls"/>
</dbReference>
<dbReference type="SUPFAM" id="SSF52499">
    <property type="entry name" value="Isochorismatase-like hydrolases"/>
    <property type="match status" value="1"/>
</dbReference>
<feature type="domain" description="Isochorismatase-like" evidence="2">
    <location>
        <begin position="20"/>
        <end position="179"/>
    </location>
</feature>
<dbReference type="AlphaFoldDB" id="A0A2P1NIW8"/>
<dbReference type="RefSeq" id="WP_106845571.1">
    <property type="nucleotide sequence ID" value="NZ_CP027792.1"/>
</dbReference>
<dbReference type="Gene3D" id="3.40.50.850">
    <property type="entry name" value="Isochorismatase-like"/>
    <property type="match status" value="1"/>
</dbReference>
<protein>
    <submittedName>
        <fullName evidence="3">Cysteine hydrolase</fullName>
    </submittedName>
</protein>
<reference evidence="4" key="1">
    <citation type="submission" date="2018-03" db="EMBL/GenBank/DDBJ databases">
        <title>Genome sequencing of Melaminivora sp. strain SC2-7.</title>
        <authorList>
            <person name="Kim S.-J."/>
            <person name="Heo J."/>
            <person name="Ahn J.-H."/>
            <person name="Kwon S.-W."/>
        </authorList>
    </citation>
    <scope>NUCLEOTIDE SEQUENCE [LARGE SCALE GENOMIC DNA]</scope>
    <source>
        <strain evidence="4">SC2-7</strain>
    </source>
</reference>
<proteinExistence type="predicted"/>
<dbReference type="CDD" id="cd00431">
    <property type="entry name" value="cysteine_hydrolases"/>
    <property type="match status" value="1"/>
</dbReference>
<sequence>MSTSRAQALTSAPLPCSDEVLLLVDVINPMSFPTADDLLPSAWAAAQRVARLKKRLAARGVTAIYANDNYGTWHSEFRDILGACQMLPGPRGDIARLLTPTPDDLVILKPQHSAFHSTPLRHLLTQMGTKKLTIVGWAADMCVMLSATDACMYGYEVWVPQDCIAAETVERFDMAVKQLGGAFDCSVRPAFRADLRAGAPPQRV</sequence>
<keyword evidence="4" id="KW-1185">Reference proteome</keyword>
<evidence type="ECO:0000313" key="4">
    <source>
        <dbReference type="Proteomes" id="UP000241829"/>
    </source>
</evidence>
<name>A0A2P1NIW8_9BURK</name>
<dbReference type="InterPro" id="IPR000868">
    <property type="entry name" value="Isochorismatase-like_dom"/>
</dbReference>